<evidence type="ECO:0000256" key="7">
    <source>
        <dbReference type="RuleBase" id="RU363032"/>
    </source>
</evidence>
<evidence type="ECO:0000256" key="5">
    <source>
        <dbReference type="ARBA" id="ARBA00022989"/>
    </source>
</evidence>
<evidence type="ECO:0000313" key="9">
    <source>
        <dbReference type="EMBL" id="CDX00379.1"/>
    </source>
</evidence>
<feature type="transmembrane region" description="Helical" evidence="7">
    <location>
        <begin position="87"/>
        <end position="111"/>
    </location>
</feature>
<gene>
    <name evidence="9" type="ORF">DPCES_0492</name>
</gene>
<feature type="transmembrane region" description="Helical" evidence="7">
    <location>
        <begin position="252"/>
        <end position="272"/>
    </location>
</feature>
<feature type="domain" description="ABC transmembrane type-1" evidence="8">
    <location>
        <begin position="83"/>
        <end position="273"/>
    </location>
</feature>
<dbReference type="InterPro" id="IPR035906">
    <property type="entry name" value="MetI-like_sf"/>
</dbReference>
<feature type="transmembrane region" description="Helical" evidence="7">
    <location>
        <begin position="21"/>
        <end position="43"/>
    </location>
</feature>
<evidence type="ECO:0000256" key="2">
    <source>
        <dbReference type="ARBA" id="ARBA00022448"/>
    </source>
</evidence>
<evidence type="ECO:0000256" key="4">
    <source>
        <dbReference type="ARBA" id="ARBA00022692"/>
    </source>
</evidence>
<name>A0A098AV36_DESHA</name>
<sequence>MYDNKLTPVGKLRLPGINIRTRMLILIFISAIYLFGILIWGFYMEESLYEVSYTHKFIPPGLEHPFGTDFMGRDMFYRSIKGLSTSLVIGVLASAVSSILALLLGIAAATIGGKFDQFVNWCVDCCMGLPHLVLLVLISFMLDRGVKGVAIAVALTHWPELTRIVRAEVLQIRSSQYVQLSYKAGKSKFWVAKEHMVPHVLPTYLIGLVLLFPHAIMHEAALTFLGFGLPAESPAIGAILSEAMVHIATGKWWLALFPGLLLLIAVILFDVIGENLKKLLNPNSGNE</sequence>
<keyword evidence="3" id="KW-1003">Cell membrane</keyword>
<dbReference type="EMBL" id="LK996017">
    <property type="protein sequence ID" value="CDX00379.1"/>
    <property type="molecule type" value="Genomic_DNA"/>
</dbReference>
<dbReference type="AlphaFoldDB" id="A0A098AV36"/>
<keyword evidence="5 7" id="KW-1133">Transmembrane helix</keyword>
<keyword evidence="2 7" id="KW-0813">Transport</keyword>
<dbReference type="RefSeq" id="WP_208925227.1">
    <property type="nucleotide sequence ID" value="NZ_LK996017.1"/>
</dbReference>
<keyword evidence="4 7" id="KW-0812">Transmembrane</keyword>
<evidence type="ECO:0000256" key="1">
    <source>
        <dbReference type="ARBA" id="ARBA00004651"/>
    </source>
</evidence>
<protein>
    <submittedName>
        <fullName evidence="9">ABC transporter, permease protein</fullName>
    </submittedName>
</protein>
<dbReference type="Gene3D" id="1.10.3720.10">
    <property type="entry name" value="MetI-like"/>
    <property type="match status" value="1"/>
</dbReference>
<dbReference type="InterPro" id="IPR000515">
    <property type="entry name" value="MetI-like"/>
</dbReference>
<keyword evidence="6 7" id="KW-0472">Membrane</keyword>
<evidence type="ECO:0000256" key="6">
    <source>
        <dbReference type="ARBA" id="ARBA00023136"/>
    </source>
</evidence>
<accession>A0A098AV36</accession>
<dbReference type="CDD" id="cd06261">
    <property type="entry name" value="TM_PBP2"/>
    <property type="match status" value="1"/>
</dbReference>
<dbReference type="GO" id="GO:0005886">
    <property type="term" value="C:plasma membrane"/>
    <property type="evidence" value="ECO:0007669"/>
    <property type="project" value="UniProtKB-SubCell"/>
</dbReference>
<feature type="transmembrane region" description="Helical" evidence="7">
    <location>
        <begin position="118"/>
        <end position="142"/>
    </location>
</feature>
<dbReference type="PROSITE" id="PS50928">
    <property type="entry name" value="ABC_TM1"/>
    <property type="match status" value="1"/>
</dbReference>
<comment type="similarity">
    <text evidence="7">Belongs to the binding-protein-dependent transport system permease family.</text>
</comment>
<reference evidence="9" key="1">
    <citation type="submission" date="2014-07" db="EMBL/GenBank/DDBJ databases">
        <authorList>
            <person name="Hornung V.Bastian."/>
        </authorList>
    </citation>
    <scope>NUCLEOTIDE SEQUENCE</scope>
    <source>
        <strain evidence="9">PCE-S</strain>
    </source>
</reference>
<organism evidence="9">
    <name type="scientific">Desulfitobacterium hafniense</name>
    <name type="common">Desulfitobacterium frappieri</name>
    <dbReference type="NCBI Taxonomy" id="49338"/>
    <lineage>
        <taxon>Bacteria</taxon>
        <taxon>Bacillati</taxon>
        <taxon>Bacillota</taxon>
        <taxon>Clostridia</taxon>
        <taxon>Eubacteriales</taxon>
        <taxon>Desulfitobacteriaceae</taxon>
        <taxon>Desulfitobacterium</taxon>
    </lineage>
</organism>
<proteinExistence type="inferred from homology"/>
<evidence type="ECO:0000259" key="8">
    <source>
        <dbReference type="PROSITE" id="PS50928"/>
    </source>
</evidence>
<dbReference type="InterPro" id="IPR050366">
    <property type="entry name" value="BP-dependent_transpt_permease"/>
</dbReference>
<dbReference type="Pfam" id="PF00528">
    <property type="entry name" value="BPD_transp_1"/>
    <property type="match status" value="1"/>
</dbReference>
<dbReference type="PATRIC" id="fig|49338.4.peg.523"/>
<dbReference type="GO" id="GO:0055085">
    <property type="term" value="P:transmembrane transport"/>
    <property type="evidence" value="ECO:0007669"/>
    <property type="project" value="InterPro"/>
</dbReference>
<feature type="transmembrane region" description="Helical" evidence="7">
    <location>
        <begin position="196"/>
        <end position="213"/>
    </location>
</feature>
<dbReference type="PANTHER" id="PTHR43386">
    <property type="entry name" value="OLIGOPEPTIDE TRANSPORT SYSTEM PERMEASE PROTEIN APPC"/>
    <property type="match status" value="1"/>
</dbReference>
<evidence type="ECO:0000256" key="3">
    <source>
        <dbReference type="ARBA" id="ARBA00022475"/>
    </source>
</evidence>
<dbReference type="SUPFAM" id="SSF161098">
    <property type="entry name" value="MetI-like"/>
    <property type="match status" value="1"/>
</dbReference>
<comment type="subcellular location">
    <subcellularLocation>
        <location evidence="1 7">Cell membrane</location>
        <topology evidence="1 7">Multi-pass membrane protein</topology>
    </subcellularLocation>
</comment>
<dbReference type="PANTHER" id="PTHR43386:SF23">
    <property type="entry name" value="ABC TRANSPORTER"/>
    <property type="match status" value="1"/>
</dbReference>